<evidence type="ECO:0000256" key="1">
    <source>
        <dbReference type="ARBA" id="ARBA00004251"/>
    </source>
</evidence>
<feature type="transmembrane region" description="Helical" evidence="12">
    <location>
        <begin position="957"/>
        <end position="980"/>
    </location>
</feature>
<gene>
    <name evidence="15" type="ORF">B456_001G100700</name>
</gene>
<evidence type="ECO:0000256" key="10">
    <source>
        <dbReference type="ARBA" id="ARBA00023170"/>
    </source>
</evidence>
<dbReference type="SMART" id="SM00365">
    <property type="entry name" value="LRR_SD22"/>
    <property type="match status" value="9"/>
</dbReference>
<keyword evidence="3" id="KW-1003">Cell membrane</keyword>
<proteinExistence type="inferred from homology"/>
<comment type="subcellular location">
    <subcellularLocation>
        <location evidence="1">Cell membrane</location>
        <topology evidence="1">Single-pass type I membrane protein</topology>
    </subcellularLocation>
</comment>
<dbReference type="SMART" id="SM00369">
    <property type="entry name" value="LRR_TYP"/>
    <property type="match status" value="9"/>
</dbReference>
<dbReference type="InterPro" id="IPR032675">
    <property type="entry name" value="LRR_dom_sf"/>
</dbReference>
<keyword evidence="6 13" id="KW-0732">Signal</keyword>
<dbReference type="STRING" id="29730.A0A0D2N7S7"/>
<feature type="chain" id="PRO_5002247878" description="Leucine-rich repeat-containing N-terminal plant-type domain-containing protein" evidence="13">
    <location>
        <begin position="27"/>
        <end position="1018"/>
    </location>
</feature>
<evidence type="ECO:0000256" key="7">
    <source>
        <dbReference type="ARBA" id="ARBA00022737"/>
    </source>
</evidence>
<dbReference type="InterPro" id="IPR046956">
    <property type="entry name" value="RLP23-like"/>
</dbReference>
<keyword evidence="9 12" id="KW-0472">Membrane</keyword>
<accession>A0A0D2N7S7</accession>
<dbReference type="InterPro" id="IPR003591">
    <property type="entry name" value="Leu-rich_rpt_typical-subtyp"/>
</dbReference>
<reference evidence="15 16" key="1">
    <citation type="journal article" date="2012" name="Nature">
        <title>Repeated polyploidization of Gossypium genomes and the evolution of spinnable cotton fibres.</title>
        <authorList>
            <person name="Paterson A.H."/>
            <person name="Wendel J.F."/>
            <person name="Gundlach H."/>
            <person name="Guo H."/>
            <person name="Jenkins J."/>
            <person name="Jin D."/>
            <person name="Llewellyn D."/>
            <person name="Showmaker K.C."/>
            <person name="Shu S."/>
            <person name="Udall J."/>
            <person name="Yoo M.J."/>
            <person name="Byers R."/>
            <person name="Chen W."/>
            <person name="Doron-Faigenboim A."/>
            <person name="Duke M.V."/>
            <person name="Gong L."/>
            <person name="Grimwood J."/>
            <person name="Grover C."/>
            <person name="Grupp K."/>
            <person name="Hu G."/>
            <person name="Lee T.H."/>
            <person name="Li J."/>
            <person name="Lin L."/>
            <person name="Liu T."/>
            <person name="Marler B.S."/>
            <person name="Page J.T."/>
            <person name="Roberts A.W."/>
            <person name="Romanel E."/>
            <person name="Sanders W.S."/>
            <person name="Szadkowski E."/>
            <person name="Tan X."/>
            <person name="Tang H."/>
            <person name="Xu C."/>
            <person name="Wang J."/>
            <person name="Wang Z."/>
            <person name="Zhang D."/>
            <person name="Zhang L."/>
            <person name="Ashrafi H."/>
            <person name="Bedon F."/>
            <person name="Bowers J.E."/>
            <person name="Brubaker C.L."/>
            <person name="Chee P.W."/>
            <person name="Das S."/>
            <person name="Gingle A.R."/>
            <person name="Haigler C.H."/>
            <person name="Harker D."/>
            <person name="Hoffmann L.V."/>
            <person name="Hovav R."/>
            <person name="Jones D.C."/>
            <person name="Lemke C."/>
            <person name="Mansoor S."/>
            <person name="ur Rahman M."/>
            <person name="Rainville L.N."/>
            <person name="Rambani A."/>
            <person name="Reddy U.K."/>
            <person name="Rong J.K."/>
            <person name="Saranga Y."/>
            <person name="Scheffler B.E."/>
            <person name="Scheffler J.A."/>
            <person name="Stelly D.M."/>
            <person name="Triplett B.A."/>
            <person name="Van Deynze A."/>
            <person name="Vaslin M.F."/>
            <person name="Waghmare V.N."/>
            <person name="Walford S.A."/>
            <person name="Wright R.J."/>
            <person name="Zaki E.A."/>
            <person name="Zhang T."/>
            <person name="Dennis E.S."/>
            <person name="Mayer K.F."/>
            <person name="Peterson D.G."/>
            <person name="Rokhsar D.S."/>
            <person name="Wang X."/>
            <person name="Schmutz J."/>
        </authorList>
    </citation>
    <scope>NUCLEOTIDE SEQUENCE [LARGE SCALE GENOMIC DNA]</scope>
</reference>
<dbReference type="OMA" id="GNPFWGP"/>
<comment type="similarity">
    <text evidence="2">Belongs to the RLP family.</text>
</comment>
<name>A0A0D2N7S7_GOSRA</name>
<evidence type="ECO:0000256" key="9">
    <source>
        <dbReference type="ARBA" id="ARBA00023136"/>
    </source>
</evidence>
<dbReference type="Gramene" id="KJB08738">
    <property type="protein sequence ID" value="KJB08738"/>
    <property type="gene ID" value="B456_001G100700"/>
</dbReference>
<dbReference type="Pfam" id="PF13855">
    <property type="entry name" value="LRR_8"/>
    <property type="match status" value="2"/>
</dbReference>
<keyword evidence="4" id="KW-0433">Leucine-rich repeat</keyword>
<evidence type="ECO:0000256" key="3">
    <source>
        <dbReference type="ARBA" id="ARBA00022475"/>
    </source>
</evidence>
<evidence type="ECO:0000259" key="14">
    <source>
        <dbReference type="Pfam" id="PF08263"/>
    </source>
</evidence>
<dbReference type="PANTHER" id="PTHR48063:SF101">
    <property type="entry name" value="LRR RECEPTOR-LIKE SERINE_THREONINE-PROTEIN KINASE FLS2"/>
    <property type="match status" value="1"/>
</dbReference>
<dbReference type="Gene3D" id="3.80.10.10">
    <property type="entry name" value="Ribonuclease Inhibitor"/>
    <property type="match status" value="4"/>
</dbReference>
<dbReference type="InterPro" id="IPR001611">
    <property type="entry name" value="Leu-rich_rpt"/>
</dbReference>
<keyword evidence="16" id="KW-1185">Reference proteome</keyword>
<keyword evidence="5 12" id="KW-0812">Transmembrane</keyword>
<dbReference type="SUPFAM" id="SSF52058">
    <property type="entry name" value="L domain-like"/>
    <property type="match status" value="3"/>
</dbReference>
<dbReference type="PANTHER" id="PTHR48063">
    <property type="entry name" value="LRR RECEPTOR-LIKE KINASE"/>
    <property type="match status" value="1"/>
</dbReference>
<keyword evidence="7" id="KW-0677">Repeat</keyword>
<evidence type="ECO:0000313" key="16">
    <source>
        <dbReference type="Proteomes" id="UP000032304"/>
    </source>
</evidence>
<dbReference type="EMBL" id="CM001740">
    <property type="protein sequence ID" value="KJB08738.1"/>
    <property type="molecule type" value="Genomic_DNA"/>
</dbReference>
<evidence type="ECO:0000256" key="13">
    <source>
        <dbReference type="SAM" id="SignalP"/>
    </source>
</evidence>
<evidence type="ECO:0000256" key="4">
    <source>
        <dbReference type="ARBA" id="ARBA00022614"/>
    </source>
</evidence>
<keyword evidence="11" id="KW-0325">Glycoprotein</keyword>
<sequence>MRGRGLHFHFHLWLALLFALITASFGISVKNQSVRCIAAERRALLDFKKGLIGYDNSLNLLVSWTSKEEECCKWKGVGCDNTTGHVVMLDLRPRITYGIFGGSWTAISGVIGTSLLELKHLSHLDLSLNCFYQIPDFIGSLSDLTYLNLSSNPLTGFIPLQLGNLSRLVYLDLSTDDINQSLISDNLEWLSHLSSLQLLKISCTNFTKATNWLQVIQSHPSLSVIHFGYCDFAEVDPSSLVHFNSSNSLSVLHLIWSSSLHPSTFPLLLNISRNLVELDLHHNQLSSLIPDSFDNMPALERINFELNSLEGGIPKSLGNLCHLKELNLRDNKLSGPLTFAVKNLSGCANDSLEVLKLDFNHFNGSLPSFVPFSSLRELDVGSNQLSGHFEDNFGDFSKLNVLNLDENGFTGPLPDLLRLSSLRELYLRGNRFEGLLPVNIGKLSQLVLLDVSDNSLHDVISEAHLFNLTKLRYLSISFNALSFNLSSNWTPPFQLDFIEMSSCKLGPQFPSWLRNQTNFYHLDISHSNISDNIPYWFWNLPSRLMFLDLSFNQISGRVPNLPLKFDRISLIDLSSNLFHGPIPQFLSKSTTLDLSNNMFNGSLSFLCTNKDSGLSYLDLSNNLLSGGIPDCWIKSRRLTIINLENNNLSGVIPTSLGSVETLQSLRLRNTSLHGEIPQSLKSCTKLKLLDLGENKLTGIIPPWIGERLENLIVLRLRSNKFHGDIPSSLCHQQFLQVLDLSLNNISGTIPSCLNNLTTMAHLGSSAATIEFSYYYNDVYDIEDSTTAFFARTLNGHLLVIWKGVEQEYGKTLGLLRAIDLSCNKLSGEIPREIASLHGLITLNLSRNMLKGSIIKEIGQLKALESLDLSTNNLSGVIPESMSDISFLSVLDLSNNNLSGKIPLSTQLQSFNATCFAGNSRLCGDPLNKCLGDESPKLPNNGGTEIIAESDEELFEPLWFVTGTIAGFLVGFWGVFGSLLISRSWRHKYFQLVNKLGDWIRLTMALETVKLQRRLRLKD</sequence>
<dbReference type="FunFam" id="3.80.10.10:FF:000095">
    <property type="entry name" value="LRR receptor-like serine/threonine-protein kinase GSO1"/>
    <property type="match status" value="2"/>
</dbReference>
<feature type="domain" description="Leucine-rich repeat-containing N-terminal plant-type" evidence="14">
    <location>
        <begin position="39"/>
        <end position="80"/>
    </location>
</feature>
<evidence type="ECO:0000256" key="12">
    <source>
        <dbReference type="SAM" id="Phobius"/>
    </source>
</evidence>
<feature type="signal peptide" evidence="13">
    <location>
        <begin position="1"/>
        <end position="26"/>
    </location>
</feature>
<dbReference type="Proteomes" id="UP000032304">
    <property type="component" value="Chromosome 1"/>
</dbReference>
<dbReference type="PROSITE" id="PS51450">
    <property type="entry name" value="LRR"/>
    <property type="match status" value="2"/>
</dbReference>
<dbReference type="eggNOG" id="KOG0619">
    <property type="taxonomic scope" value="Eukaryota"/>
</dbReference>
<keyword evidence="8 12" id="KW-1133">Transmembrane helix</keyword>
<dbReference type="InterPro" id="IPR013210">
    <property type="entry name" value="LRR_N_plant-typ"/>
</dbReference>
<keyword evidence="10" id="KW-0675">Receptor</keyword>
<evidence type="ECO:0000256" key="8">
    <source>
        <dbReference type="ARBA" id="ARBA00022989"/>
    </source>
</evidence>
<protein>
    <recommendedName>
        <fullName evidence="14">Leucine-rich repeat-containing N-terminal plant-type domain-containing protein</fullName>
    </recommendedName>
</protein>
<dbReference type="FunFam" id="3.80.10.10:FF:000111">
    <property type="entry name" value="LRR receptor-like serine/threonine-protein kinase ERECTA"/>
    <property type="match status" value="1"/>
</dbReference>
<evidence type="ECO:0000256" key="2">
    <source>
        <dbReference type="ARBA" id="ARBA00009592"/>
    </source>
</evidence>
<evidence type="ECO:0000313" key="15">
    <source>
        <dbReference type="EMBL" id="KJB08738.1"/>
    </source>
</evidence>
<dbReference type="GO" id="GO:0005886">
    <property type="term" value="C:plasma membrane"/>
    <property type="evidence" value="ECO:0007669"/>
    <property type="project" value="UniProtKB-SubCell"/>
</dbReference>
<dbReference type="Pfam" id="PF08263">
    <property type="entry name" value="LRRNT_2"/>
    <property type="match status" value="1"/>
</dbReference>
<dbReference type="Pfam" id="PF00560">
    <property type="entry name" value="LRR_1"/>
    <property type="match status" value="10"/>
</dbReference>
<evidence type="ECO:0000256" key="11">
    <source>
        <dbReference type="ARBA" id="ARBA00023180"/>
    </source>
</evidence>
<organism evidence="15 16">
    <name type="scientific">Gossypium raimondii</name>
    <name type="common">Peruvian cotton</name>
    <name type="synonym">Gossypium klotzschianum subsp. raimondii</name>
    <dbReference type="NCBI Taxonomy" id="29730"/>
    <lineage>
        <taxon>Eukaryota</taxon>
        <taxon>Viridiplantae</taxon>
        <taxon>Streptophyta</taxon>
        <taxon>Embryophyta</taxon>
        <taxon>Tracheophyta</taxon>
        <taxon>Spermatophyta</taxon>
        <taxon>Magnoliopsida</taxon>
        <taxon>eudicotyledons</taxon>
        <taxon>Gunneridae</taxon>
        <taxon>Pentapetalae</taxon>
        <taxon>rosids</taxon>
        <taxon>malvids</taxon>
        <taxon>Malvales</taxon>
        <taxon>Malvaceae</taxon>
        <taxon>Malvoideae</taxon>
        <taxon>Gossypium</taxon>
    </lineage>
</organism>
<dbReference type="AlphaFoldDB" id="A0A0D2N7S7"/>
<evidence type="ECO:0000256" key="6">
    <source>
        <dbReference type="ARBA" id="ARBA00022729"/>
    </source>
</evidence>
<evidence type="ECO:0000256" key="5">
    <source>
        <dbReference type="ARBA" id="ARBA00022692"/>
    </source>
</evidence>
<dbReference type="PRINTS" id="PR00019">
    <property type="entry name" value="LEURICHRPT"/>
</dbReference>
<dbReference type="OrthoDB" id="842184at2759"/>